<dbReference type="Proteomes" id="UP000319257">
    <property type="component" value="Unassembled WGS sequence"/>
</dbReference>
<reference evidence="2 3" key="1">
    <citation type="submission" date="2019-06" db="EMBL/GenBank/DDBJ databases">
        <title>Draft genome sequence of the filamentous fungus Phialemoniopsis curvata isolated from diesel fuel.</title>
        <authorList>
            <person name="Varaljay V.A."/>
            <person name="Lyon W.J."/>
            <person name="Crouch A.L."/>
            <person name="Drake C.E."/>
            <person name="Hollomon J.M."/>
            <person name="Nadeau L.J."/>
            <person name="Nunn H.S."/>
            <person name="Stevenson B.S."/>
            <person name="Bojanowski C.L."/>
            <person name="Crookes-Goodson W.J."/>
        </authorList>
    </citation>
    <scope>NUCLEOTIDE SEQUENCE [LARGE SCALE GENOMIC DNA]</scope>
    <source>
        <strain evidence="2 3">D216</strain>
    </source>
</reference>
<dbReference type="EMBL" id="SKBQ01000038">
    <property type="protein sequence ID" value="TPX12954.1"/>
    <property type="molecule type" value="Genomic_DNA"/>
</dbReference>
<protein>
    <submittedName>
        <fullName evidence="2">Uncharacterized protein</fullName>
    </submittedName>
</protein>
<dbReference type="GeneID" id="41974046"/>
<dbReference type="RefSeq" id="XP_030994665.1">
    <property type="nucleotide sequence ID" value="XM_031141250.1"/>
</dbReference>
<evidence type="ECO:0000313" key="2">
    <source>
        <dbReference type="EMBL" id="TPX12954.1"/>
    </source>
</evidence>
<proteinExistence type="predicted"/>
<evidence type="ECO:0000313" key="3">
    <source>
        <dbReference type="Proteomes" id="UP000319257"/>
    </source>
</evidence>
<accession>A0A507B2K6</accession>
<sequence>MPHQPQTSHPDQHYYLFPNMQTLDPAREMELQLQAQPWMMATMIEDDDLTFGGKPLSTWYEEDRRRYSVGDDGAPSLPEFADEEEEQRGRQRDRRRTARTTSITSLRTSTTRSRIIIITTTNTNIITTSRTTKRRSTEQRALLFLPNTLHAIARSGPAAWFCFFRQQHS</sequence>
<dbReference type="AlphaFoldDB" id="A0A507B2K6"/>
<gene>
    <name evidence="2" type="ORF">E0L32_006599</name>
</gene>
<evidence type="ECO:0000256" key="1">
    <source>
        <dbReference type="SAM" id="MobiDB-lite"/>
    </source>
</evidence>
<dbReference type="OrthoDB" id="3519400at2759"/>
<comment type="caution">
    <text evidence="2">The sequence shown here is derived from an EMBL/GenBank/DDBJ whole genome shotgun (WGS) entry which is preliminary data.</text>
</comment>
<feature type="region of interest" description="Disordered" evidence="1">
    <location>
        <begin position="64"/>
        <end position="107"/>
    </location>
</feature>
<dbReference type="InParanoid" id="A0A507B2K6"/>
<name>A0A507B2K6_9PEZI</name>
<organism evidence="2 3">
    <name type="scientific">Thyridium curvatum</name>
    <dbReference type="NCBI Taxonomy" id="1093900"/>
    <lineage>
        <taxon>Eukaryota</taxon>
        <taxon>Fungi</taxon>
        <taxon>Dikarya</taxon>
        <taxon>Ascomycota</taxon>
        <taxon>Pezizomycotina</taxon>
        <taxon>Sordariomycetes</taxon>
        <taxon>Sordariomycetidae</taxon>
        <taxon>Thyridiales</taxon>
        <taxon>Thyridiaceae</taxon>
        <taxon>Thyridium</taxon>
    </lineage>
</organism>
<keyword evidence="3" id="KW-1185">Reference proteome</keyword>